<dbReference type="Pfam" id="PF09976">
    <property type="entry name" value="TPR_21"/>
    <property type="match status" value="1"/>
</dbReference>
<keyword evidence="6" id="KW-0143">Chaperone</keyword>
<evidence type="ECO:0000256" key="7">
    <source>
        <dbReference type="ARBA" id="ARBA00024197"/>
    </source>
</evidence>
<comment type="similarity">
    <text evidence="7">Belongs to the YfgM family.</text>
</comment>
<dbReference type="RefSeq" id="WP_136851237.1">
    <property type="nucleotide sequence ID" value="NZ_SWCI01000001.1"/>
</dbReference>
<evidence type="ECO:0000256" key="4">
    <source>
        <dbReference type="ARBA" id="ARBA00022989"/>
    </source>
</evidence>
<dbReference type="AlphaFoldDB" id="A0A4U1BJF6"/>
<feature type="transmembrane region" description="Helical" evidence="9">
    <location>
        <begin position="21"/>
        <end position="39"/>
    </location>
</feature>
<evidence type="ECO:0000259" key="10">
    <source>
        <dbReference type="Pfam" id="PF09976"/>
    </source>
</evidence>
<comment type="caution">
    <text evidence="11">The sequence shown here is derived from an EMBL/GenBank/DDBJ whole genome shotgun (WGS) entry which is preliminary data.</text>
</comment>
<evidence type="ECO:0000256" key="5">
    <source>
        <dbReference type="ARBA" id="ARBA00023136"/>
    </source>
</evidence>
<dbReference type="GO" id="GO:0005886">
    <property type="term" value="C:plasma membrane"/>
    <property type="evidence" value="ECO:0007669"/>
    <property type="project" value="UniProtKB-SubCell"/>
</dbReference>
<gene>
    <name evidence="11" type="ORF">FCL40_03110</name>
</gene>
<dbReference type="Proteomes" id="UP000305674">
    <property type="component" value="Unassembled WGS sequence"/>
</dbReference>
<comment type="subcellular location">
    <subcellularLocation>
        <location evidence="1">Cell membrane</location>
        <topology evidence="1">Single-pass type II membrane protein</topology>
    </subcellularLocation>
</comment>
<protein>
    <recommendedName>
        <fullName evidence="8">Ancillary SecYEG translocon subunit</fullName>
    </recommendedName>
</protein>
<reference evidence="11 12" key="1">
    <citation type="submission" date="2019-04" db="EMBL/GenBank/DDBJ databases">
        <authorList>
            <person name="Hwang J.C."/>
        </authorList>
    </citation>
    <scope>NUCLEOTIDE SEQUENCE [LARGE SCALE GENOMIC DNA]</scope>
    <source>
        <strain evidence="11 12">IMCC35001</strain>
    </source>
</reference>
<keyword evidence="2" id="KW-1003">Cell membrane</keyword>
<evidence type="ECO:0000256" key="9">
    <source>
        <dbReference type="SAM" id="Phobius"/>
    </source>
</evidence>
<keyword evidence="4 9" id="KW-1133">Transmembrane helix</keyword>
<dbReference type="OrthoDB" id="9789675at2"/>
<dbReference type="InterPro" id="IPR026039">
    <property type="entry name" value="YfgM"/>
</dbReference>
<dbReference type="GO" id="GO:0044877">
    <property type="term" value="F:protein-containing complex binding"/>
    <property type="evidence" value="ECO:0007669"/>
    <property type="project" value="InterPro"/>
</dbReference>
<dbReference type="EMBL" id="SWCI01000001">
    <property type="protein sequence ID" value="TKB51559.1"/>
    <property type="molecule type" value="Genomic_DNA"/>
</dbReference>
<accession>A0A4U1BJF6</accession>
<dbReference type="Gene3D" id="1.25.40.10">
    <property type="entry name" value="Tetratricopeptide repeat domain"/>
    <property type="match status" value="1"/>
</dbReference>
<dbReference type="InterPro" id="IPR018704">
    <property type="entry name" value="SecYEG/CpoB_TPR"/>
</dbReference>
<evidence type="ECO:0000256" key="6">
    <source>
        <dbReference type="ARBA" id="ARBA00023186"/>
    </source>
</evidence>
<organism evidence="11 12">
    <name type="scientific">Ferrimonas sediminicola</name>
    <dbReference type="NCBI Taxonomy" id="2569538"/>
    <lineage>
        <taxon>Bacteria</taxon>
        <taxon>Pseudomonadati</taxon>
        <taxon>Pseudomonadota</taxon>
        <taxon>Gammaproteobacteria</taxon>
        <taxon>Alteromonadales</taxon>
        <taxon>Ferrimonadaceae</taxon>
        <taxon>Ferrimonas</taxon>
    </lineage>
</organism>
<dbReference type="PANTHER" id="PTHR38035:SF1">
    <property type="entry name" value="ANCILLARY SECYEG TRANSLOCON SUBUNIT"/>
    <property type="match status" value="1"/>
</dbReference>
<name>A0A4U1BJF6_9GAMM</name>
<dbReference type="InterPro" id="IPR011990">
    <property type="entry name" value="TPR-like_helical_dom_sf"/>
</dbReference>
<feature type="domain" description="Ancillary SecYEG translocon subunit/Cell division coordinator CpoB TPR" evidence="10">
    <location>
        <begin position="15"/>
        <end position="201"/>
    </location>
</feature>
<evidence type="ECO:0000256" key="3">
    <source>
        <dbReference type="ARBA" id="ARBA00022692"/>
    </source>
</evidence>
<evidence type="ECO:0000256" key="8">
    <source>
        <dbReference type="ARBA" id="ARBA00024235"/>
    </source>
</evidence>
<proteinExistence type="inferred from homology"/>
<dbReference type="PANTHER" id="PTHR38035">
    <property type="entry name" value="UPF0070 PROTEIN YFGM"/>
    <property type="match status" value="1"/>
</dbReference>
<dbReference type="PIRSF" id="PIRSF006170">
    <property type="entry name" value="YfgM"/>
    <property type="match status" value="1"/>
</dbReference>
<evidence type="ECO:0000313" key="11">
    <source>
        <dbReference type="EMBL" id="TKB51559.1"/>
    </source>
</evidence>
<keyword evidence="12" id="KW-1185">Reference proteome</keyword>
<evidence type="ECO:0000256" key="1">
    <source>
        <dbReference type="ARBA" id="ARBA00004401"/>
    </source>
</evidence>
<keyword evidence="3 9" id="KW-0812">Transmembrane</keyword>
<evidence type="ECO:0000313" key="12">
    <source>
        <dbReference type="Proteomes" id="UP000305674"/>
    </source>
</evidence>
<keyword evidence="5 9" id="KW-0472">Membrane</keyword>
<sequence>MEIYSTEEQQVEAIKSFWKEYGNSIIGGAAIGLAALFGWNTFQEYRIGQQEAASEAFDATVQKAGERDALAAAVDELRLSHGDSAYADLATLMLAKAAADAGDLTQAEQRLSDVAASIDADLKPLVDLRLARIQLALGKSDQALATLNLITPDSFAAQRDELKGDLLKQKGDLQGAREAYQAALNAGSRSPALQMKLDDLAN</sequence>
<evidence type="ECO:0000256" key="2">
    <source>
        <dbReference type="ARBA" id="ARBA00022475"/>
    </source>
</evidence>